<accession>A0A8B9JVE0</accession>
<evidence type="ECO:0000256" key="1">
    <source>
        <dbReference type="ARBA" id="ARBA00001938"/>
    </source>
</evidence>
<evidence type="ECO:0000256" key="18">
    <source>
        <dbReference type="ARBA" id="ARBA00046046"/>
    </source>
</evidence>
<evidence type="ECO:0000256" key="13">
    <source>
        <dbReference type="ARBA" id="ARBA00023242"/>
    </source>
</evidence>
<evidence type="ECO:0000256" key="4">
    <source>
        <dbReference type="ARBA" id="ARBA00005145"/>
    </source>
</evidence>
<keyword evidence="10" id="KW-0450">Lipoyl</keyword>
<dbReference type="PROSITE" id="PS00189">
    <property type="entry name" value="LIPOYL"/>
    <property type="match status" value="1"/>
</dbReference>
<dbReference type="UniPathway" id="UPA00868">
    <property type="reaction ID" value="UER00840"/>
</dbReference>
<dbReference type="Pfam" id="PF00198">
    <property type="entry name" value="2-oxoacid_dh"/>
    <property type="match status" value="1"/>
</dbReference>
<dbReference type="InterPro" id="IPR050537">
    <property type="entry name" value="2-oxoacid_dehydrogenase"/>
</dbReference>
<dbReference type="InterPro" id="IPR000089">
    <property type="entry name" value="Biotin_lipoyl"/>
</dbReference>
<evidence type="ECO:0000256" key="19">
    <source>
        <dbReference type="SAM" id="MobiDB-lite"/>
    </source>
</evidence>
<dbReference type="GO" id="GO:0005759">
    <property type="term" value="C:mitochondrial matrix"/>
    <property type="evidence" value="ECO:0007669"/>
    <property type="project" value="UniProtKB-SubCell"/>
</dbReference>
<dbReference type="GO" id="GO:0006099">
    <property type="term" value="P:tricarboxylic acid cycle"/>
    <property type="evidence" value="ECO:0007669"/>
    <property type="project" value="UniProtKB-KW"/>
</dbReference>
<dbReference type="InterPro" id="IPR003016">
    <property type="entry name" value="2-oxoA_DH_lipoyl-BS"/>
</dbReference>
<keyword evidence="14" id="KW-0012">Acyltransferase</keyword>
<dbReference type="SUPFAM" id="SSF52777">
    <property type="entry name" value="CoA-dependent acyltransferases"/>
    <property type="match status" value="1"/>
</dbReference>
<keyword evidence="13" id="KW-0539">Nucleus</keyword>
<organism evidence="22 23">
    <name type="scientific">Astyanax mexicanus</name>
    <name type="common">Blind cave fish</name>
    <name type="synonym">Astyanax fasciatus mexicanus</name>
    <dbReference type="NCBI Taxonomy" id="7994"/>
    <lineage>
        <taxon>Eukaryota</taxon>
        <taxon>Metazoa</taxon>
        <taxon>Chordata</taxon>
        <taxon>Craniata</taxon>
        <taxon>Vertebrata</taxon>
        <taxon>Euteleostomi</taxon>
        <taxon>Actinopterygii</taxon>
        <taxon>Neopterygii</taxon>
        <taxon>Teleostei</taxon>
        <taxon>Ostariophysi</taxon>
        <taxon>Characiformes</taxon>
        <taxon>Characoidei</taxon>
        <taxon>Acestrorhamphidae</taxon>
        <taxon>Acestrorhamphinae</taxon>
        <taxon>Astyanax</taxon>
    </lineage>
</organism>
<evidence type="ECO:0000256" key="14">
    <source>
        <dbReference type="ARBA" id="ARBA00023315"/>
    </source>
</evidence>
<evidence type="ECO:0000256" key="7">
    <source>
        <dbReference type="ARBA" id="ARBA00020294"/>
    </source>
</evidence>
<evidence type="ECO:0000256" key="16">
    <source>
        <dbReference type="ARBA" id="ARBA00031331"/>
    </source>
</evidence>
<dbReference type="CDD" id="cd06849">
    <property type="entry name" value="lipoyl_domain"/>
    <property type="match status" value="1"/>
</dbReference>
<dbReference type="PROSITE" id="PS50968">
    <property type="entry name" value="BIOTINYL_LIPOYL"/>
    <property type="match status" value="1"/>
</dbReference>
<dbReference type="SUPFAM" id="SSF51230">
    <property type="entry name" value="Single hybrid motif"/>
    <property type="match status" value="1"/>
</dbReference>
<protein>
    <recommendedName>
        <fullName evidence="7">Dihydrolipoyllysine-residue succinyltransferase component of 2-oxoglutarate dehydrogenase complex, mitochondrial</fullName>
        <ecNumber evidence="6">2.3.1.61</ecNumber>
    </recommendedName>
    <alternativeName>
        <fullName evidence="17">2-oxoglutarate dehydrogenase complex component E2</fullName>
    </alternativeName>
    <alternativeName>
        <fullName evidence="15">Dihydrolipoamide succinyltransferase component of 2-oxoglutarate dehydrogenase complex</fullName>
    </alternativeName>
    <alternativeName>
        <fullName evidence="16">E2K</fullName>
    </alternativeName>
</protein>
<name>A0A8B9JVE0_ASTMX</name>
<dbReference type="AlphaFoldDB" id="A0A8B9JVE0"/>
<feature type="signal peptide" evidence="20">
    <location>
        <begin position="1"/>
        <end position="16"/>
    </location>
</feature>
<feature type="chain" id="PRO_5034085756" description="Dihydrolipoyllysine-residue succinyltransferase component of 2-oxoglutarate dehydrogenase complex, mitochondrial" evidence="20">
    <location>
        <begin position="17"/>
        <end position="406"/>
    </location>
</feature>
<evidence type="ECO:0000256" key="12">
    <source>
        <dbReference type="ARBA" id="ARBA00023128"/>
    </source>
</evidence>
<dbReference type="Ensembl" id="ENSAMXT00005030429.1">
    <property type="protein sequence ID" value="ENSAMXP00005027689.1"/>
    <property type="gene ID" value="ENSAMXG00005013729.1"/>
</dbReference>
<comment type="subcellular location">
    <subcellularLocation>
        <location evidence="3">Mitochondrion matrix</location>
    </subcellularLocation>
    <subcellularLocation>
        <location evidence="2">Nucleus</location>
    </subcellularLocation>
</comment>
<dbReference type="GO" id="GO:0005634">
    <property type="term" value="C:nucleus"/>
    <property type="evidence" value="ECO:0007669"/>
    <property type="project" value="UniProtKB-SubCell"/>
</dbReference>
<keyword evidence="9" id="KW-0808">Transferase</keyword>
<evidence type="ECO:0000256" key="15">
    <source>
        <dbReference type="ARBA" id="ARBA00030325"/>
    </source>
</evidence>
<feature type="region of interest" description="Disordered" evidence="19">
    <location>
        <begin position="141"/>
        <end position="166"/>
    </location>
</feature>
<evidence type="ECO:0000256" key="5">
    <source>
        <dbReference type="ARBA" id="ARBA00007317"/>
    </source>
</evidence>
<feature type="compositionally biased region" description="Pro residues" evidence="19">
    <location>
        <begin position="147"/>
        <end position="156"/>
    </location>
</feature>
<evidence type="ECO:0000256" key="6">
    <source>
        <dbReference type="ARBA" id="ARBA00012945"/>
    </source>
</evidence>
<dbReference type="InterPro" id="IPR006255">
    <property type="entry name" value="SucB"/>
</dbReference>
<comment type="function">
    <text evidence="18">Dihydrolipoamide succinyltransferase (E2) component of the 2-oxoglutarate dehydrogenase complex. The 2-oxoglutarate dehydrogenase complex catalyzes the overall conversion of 2-oxoglutarate to succinyl-CoA and CO(2). The 2-oxoglutarate dehydrogenase complex is mainly active in the mitochondrion. A fraction of the 2-oxoglutarate dehydrogenase complex also localizes in the nucleus and is required for lysine succinylation of histones: associates with KAT2A on chromatin and provides succinyl-CoA to histone succinyltransferase KAT2A.</text>
</comment>
<evidence type="ECO:0000313" key="23">
    <source>
        <dbReference type="Proteomes" id="UP000694621"/>
    </source>
</evidence>
<dbReference type="GO" id="GO:0004149">
    <property type="term" value="F:dihydrolipoyllysine-residue succinyltransferase activity"/>
    <property type="evidence" value="ECO:0007669"/>
    <property type="project" value="UniProtKB-EC"/>
</dbReference>
<keyword evidence="12" id="KW-0496">Mitochondrion</keyword>
<sequence>MFLCLVLSLEYTGCAGDFLLDDEGGVVGVNSQGWWHLLSRPAALPTKHWNEVITVKTPAFAESVTEGDVRWEKAVGDTVTEDEVVCEIETDKTSVQVPSPAAGVIEELLVPDGGKVEGGTPLFKLKKGAVGAAKATPAPAAEAPAAAAPPPPPPTPAAAGPIPTTMPPVPPVPAQPIVKMNRMRLRIAQRLKEAQNTCAMLTTFNEVDMSNITEMRKVYKDAFLKKHNIKLGFMSAFVKAAAYALMDQPAVNAVIDDTTKEIVYRDYVDISVAVATPKGLVVPVVRGVEGMNFTDIEKAINELGEKARKNELAVEDMDGGTFTISNGGVFGSMFGTPIINPPQSAILGMHGIFDRPVAVGGKVEIRPMMYVALTYDHRLIDGREAVTFLRKIKSVVEDPRVLLLDM</sequence>
<keyword evidence="11" id="KW-0809">Transit peptide</keyword>
<dbReference type="FunFam" id="3.30.559.10:FF:000006">
    <property type="entry name" value="Dihydrolipoyllysine-residue succinyltransferase component of 2-oxoglutarate dehydrogenase complex, mitochondrial"/>
    <property type="match status" value="1"/>
</dbReference>
<dbReference type="PANTHER" id="PTHR43416:SF5">
    <property type="entry name" value="DIHYDROLIPOYLLYSINE-RESIDUE SUCCINYLTRANSFERASE COMPONENT OF 2-OXOGLUTARATE DEHYDROGENASE COMPLEX, MITOCHONDRIAL"/>
    <property type="match status" value="1"/>
</dbReference>
<dbReference type="PANTHER" id="PTHR43416">
    <property type="entry name" value="DIHYDROLIPOYLLYSINE-RESIDUE SUCCINYLTRANSFERASE COMPONENT OF 2-OXOGLUTARATE DEHYDROGENASE COMPLEX, MITOCHONDRIAL-RELATED"/>
    <property type="match status" value="1"/>
</dbReference>
<proteinExistence type="inferred from homology"/>
<evidence type="ECO:0000256" key="20">
    <source>
        <dbReference type="SAM" id="SignalP"/>
    </source>
</evidence>
<dbReference type="InterPro" id="IPR001078">
    <property type="entry name" value="2-oxoacid_DH_actylTfrase"/>
</dbReference>
<keyword evidence="20" id="KW-0732">Signal</keyword>
<evidence type="ECO:0000256" key="10">
    <source>
        <dbReference type="ARBA" id="ARBA00022823"/>
    </source>
</evidence>
<evidence type="ECO:0000256" key="2">
    <source>
        <dbReference type="ARBA" id="ARBA00004123"/>
    </source>
</evidence>
<evidence type="ECO:0000313" key="22">
    <source>
        <dbReference type="Ensembl" id="ENSAMXP00005027689.1"/>
    </source>
</evidence>
<dbReference type="FunFam" id="2.40.50.100:FF:000033">
    <property type="entry name" value="Dihydrolipoyllysine-residue succinyltransferase component of 2-oxoglutarate dehydrogenase complex, mitochondrial"/>
    <property type="match status" value="1"/>
</dbReference>
<comment type="pathway">
    <text evidence="4">Amino-acid degradation; L-lysine degradation via saccharopine pathway; glutaryl-CoA from L-lysine: step 6/6.</text>
</comment>
<evidence type="ECO:0000256" key="9">
    <source>
        <dbReference type="ARBA" id="ARBA00022679"/>
    </source>
</evidence>
<dbReference type="Gene3D" id="3.30.559.10">
    <property type="entry name" value="Chloramphenicol acetyltransferase-like domain"/>
    <property type="match status" value="1"/>
</dbReference>
<dbReference type="InterPro" id="IPR023213">
    <property type="entry name" value="CAT-like_dom_sf"/>
</dbReference>
<evidence type="ECO:0000256" key="3">
    <source>
        <dbReference type="ARBA" id="ARBA00004305"/>
    </source>
</evidence>
<dbReference type="Proteomes" id="UP000694621">
    <property type="component" value="Unplaced"/>
</dbReference>
<gene>
    <name evidence="22" type="primary">dlst</name>
</gene>
<evidence type="ECO:0000256" key="11">
    <source>
        <dbReference type="ARBA" id="ARBA00022946"/>
    </source>
</evidence>
<dbReference type="EC" id="2.3.1.61" evidence="6"/>
<comment type="similarity">
    <text evidence="5">Belongs to the 2-oxoacid dehydrogenase family.</text>
</comment>
<dbReference type="InterPro" id="IPR011053">
    <property type="entry name" value="Single_hybrid_motif"/>
</dbReference>
<dbReference type="Pfam" id="PF00364">
    <property type="entry name" value="Biotin_lipoyl"/>
    <property type="match status" value="1"/>
</dbReference>
<feature type="domain" description="Lipoyl-binding" evidence="21">
    <location>
        <begin position="52"/>
        <end position="126"/>
    </location>
</feature>
<evidence type="ECO:0000256" key="17">
    <source>
        <dbReference type="ARBA" id="ARBA00032406"/>
    </source>
</evidence>
<dbReference type="GO" id="GO:0033512">
    <property type="term" value="P:L-lysine catabolic process to acetyl-CoA via saccharopine"/>
    <property type="evidence" value="ECO:0007669"/>
    <property type="project" value="UniProtKB-UniPathway"/>
</dbReference>
<evidence type="ECO:0000259" key="21">
    <source>
        <dbReference type="PROSITE" id="PS50968"/>
    </source>
</evidence>
<dbReference type="Gene3D" id="2.40.50.100">
    <property type="match status" value="1"/>
</dbReference>
<evidence type="ECO:0000256" key="8">
    <source>
        <dbReference type="ARBA" id="ARBA00022532"/>
    </source>
</evidence>
<dbReference type="NCBIfam" id="TIGR01347">
    <property type="entry name" value="sucB"/>
    <property type="match status" value="1"/>
</dbReference>
<comment type="cofactor">
    <cofactor evidence="1">
        <name>(R)-lipoate</name>
        <dbReference type="ChEBI" id="CHEBI:83088"/>
    </cofactor>
</comment>
<keyword evidence="8" id="KW-0816">Tricarboxylic acid cycle</keyword>
<reference evidence="22" key="1">
    <citation type="submission" date="2025-08" db="UniProtKB">
        <authorList>
            <consortium name="Ensembl"/>
        </authorList>
    </citation>
    <scope>IDENTIFICATION</scope>
</reference>
<dbReference type="GO" id="GO:0045252">
    <property type="term" value="C:oxoglutarate dehydrogenase complex"/>
    <property type="evidence" value="ECO:0007669"/>
    <property type="project" value="InterPro"/>
</dbReference>